<evidence type="ECO:0000313" key="4">
    <source>
        <dbReference type="Proteomes" id="UP000197528"/>
    </source>
</evidence>
<evidence type="ECO:0000259" key="2">
    <source>
        <dbReference type="Pfam" id="PF01464"/>
    </source>
</evidence>
<dbReference type="InterPro" id="IPR023346">
    <property type="entry name" value="Lysozyme-like_dom_sf"/>
</dbReference>
<keyword evidence="4" id="KW-1185">Reference proteome</keyword>
<evidence type="ECO:0000256" key="1">
    <source>
        <dbReference type="SAM" id="Phobius"/>
    </source>
</evidence>
<dbReference type="Proteomes" id="UP000197528">
    <property type="component" value="Unassembled WGS sequence"/>
</dbReference>
<evidence type="ECO:0000313" key="3">
    <source>
        <dbReference type="EMBL" id="OWS70722.1"/>
    </source>
</evidence>
<organism evidence="3 4">
    <name type="scientific">Polynucleobacter campilacus</name>
    <dbReference type="NCBI Taxonomy" id="1743163"/>
    <lineage>
        <taxon>Bacteria</taxon>
        <taxon>Pseudomonadati</taxon>
        <taxon>Pseudomonadota</taxon>
        <taxon>Betaproteobacteria</taxon>
        <taxon>Burkholderiales</taxon>
        <taxon>Burkholderiaceae</taxon>
        <taxon>Polynucleobacter</taxon>
    </lineage>
</organism>
<dbReference type="EMBL" id="NGUP01000001">
    <property type="protein sequence ID" value="OWS70722.1"/>
    <property type="molecule type" value="Genomic_DNA"/>
</dbReference>
<dbReference type="OrthoDB" id="9815002at2"/>
<dbReference type="RefSeq" id="WP_088524436.1">
    <property type="nucleotide sequence ID" value="NZ_NGUP01000001.1"/>
</dbReference>
<keyword evidence="1" id="KW-1133">Transmembrane helix</keyword>
<gene>
    <name evidence="3" type="ORF">CBI31_00260</name>
</gene>
<dbReference type="SUPFAM" id="SSF53955">
    <property type="entry name" value="Lysozyme-like"/>
    <property type="match status" value="1"/>
</dbReference>
<reference evidence="3 4" key="1">
    <citation type="submission" date="2017-05" db="EMBL/GenBank/DDBJ databases">
        <title>Genome of Polynucleobacter sp. MWH-Feld-100.</title>
        <authorList>
            <person name="Hahn M.W."/>
        </authorList>
    </citation>
    <scope>NUCLEOTIDE SEQUENCE [LARGE SCALE GENOMIC DNA]</scope>
    <source>
        <strain evidence="3 4">MWH-Feld-100</strain>
    </source>
</reference>
<feature type="transmembrane region" description="Helical" evidence="1">
    <location>
        <begin position="33"/>
        <end position="53"/>
    </location>
</feature>
<dbReference type="InterPro" id="IPR008258">
    <property type="entry name" value="Transglycosylase_SLT_dom_1"/>
</dbReference>
<name>A0A254Q5E8_9BURK</name>
<comment type="caution">
    <text evidence="3">The sequence shown here is derived from an EMBL/GenBank/DDBJ whole genome shotgun (WGS) entry which is preliminary data.</text>
</comment>
<sequence>MNKWLTNNSSNSQDQQSATLAAKDLLAHAMTPVYRVINSVLVVAVFMVVGLWLSGNGTNAGAFDLARILVPDEARHIVWSNGFGMLEQYKAANDSPTQMADSEIAAVIYSNKLNPIPASFNSAKQQTVALLMPSVGQIQVKSISHLADRIPASKVDPQALDSNLMSSIQNQRAVADFFEKKYKLDRTKIEEYVSKTILVAKEVKIDPVLLLAVISVESNFNPNTKSHAGAEGLMQVMTSVHKDKYELFGGTTEAVKPEVNIRVGAYILKYLIATAGSLRNGLKYYVGAANAENDGGYADKVMAERNRLISLCQTGSTNRVTLNGKDLRS</sequence>
<proteinExistence type="predicted"/>
<protein>
    <submittedName>
        <fullName evidence="3">Lytic transglycosylase</fullName>
    </submittedName>
</protein>
<keyword evidence="1" id="KW-0812">Transmembrane</keyword>
<accession>A0A254Q5E8</accession>
<dbReference type="Gene3D" id="1.10.530.10">
    <property type="match status" value="1"/>
</dbReference>
<feature type="domain" description="Transglycosylase SLT" evidence="2">
    <location>
        <begin position="201"/>
        <end position="279"/>
    </location>
</feature>
<keyword evidence="1" id="KW-0472">Membrane</keyword>
<dbReference type="Pfam" id="PF01464">
    <property type="entry name" value="SLT"/>
    <property type="match status" value="1"/>
</dbReference>
<dbReference type="AlphaFoldDB" id="A0A254Q5E8"/>